<dbReference type="OrthoDB" id="4159838at2759"/>
<evidence type="ECO:0000313" key="2">
    <source>
        <dbReference type="EMBL" id="KAH7135172.1"/>
    </source>
</evidence>
<sequence length="967" mass="108394">MPADDNLPWTTTRCNRLLRPISSRLTTLRKELEAQQRIAADARNYSNACAQKTSPRKATLIIPPNSRKPRGLDKAKDPDWVPGLKPVAGTKRTYGGRSKKTKTIEPMRSNVTRPGEITFTPFIARTGRWLESPQKHGSPARRKRRGPLIAKVEQIKNLKKQVTPSIGRLIEGLLDGYAKLLQATQVREEKRRRGARSLVEICLLKMPAYIELEEYFAELDREEAGEDVIRDISNEIYTHLEERFGTLEGQGWQNFRQVVRAHATSLLCDAFADEILGLEVLHAVVVVSMKAAAWDEAERFMWTFMPLLKPLPTPSDLLADLFHPDTSVYMHLARSLVEATGRHGLLYDLLEYMIFQELLPLEWLATECMRSFWGPLVRALSDGDHRTSGHALRLLETTLAVGMGLPDDSTQRQEDVDLVPKLSKPSTRKDLRDALDTTFSSLLTVLSSIALVSQNRDDDSSKDSVQWVVQVLDSIIIGLLKRKNIPTDLELSDTSEENIQTFAQRALWTVFASFLAHLGGCSLTPDLLSIDVSTLVRSMTWITRQYSPQNIDISTALATFPAFLSSTARCTGRAWHDDGFDQLQRLVEGLLTLRGPRLPHKLWNFRRLALESSMEFAQAPEHLAYTRRIENSMKMQGRVVLTSSPQKNDSPSATGGFRWEEGIGEWVACTPFIKTQAKRTPKNSIRVLDLLPTPAPSEASQDTAVEDSIDWDQDETLCSDTEPQSSPIKARKRRIMSPRVVIASKRFKLAEEEWTLYPDLGSAPAVKETHDGPRRSNRTKEKVRNERPKTRSSLDGSLRTIEPKTYYHVDPSSDTESIAVSDSEPEPEPEPESEPQLAEIQTYAHAPPKMESTVQTRKTREARKTCKTSSSTLSLRGTLPKSYHGLAASSETSSKSAVTNTSTNPSASLNVHPDDRDELGKTPAGMKFHHHFHALRVITAKAAPRSWLFSVDKDVDGDGSEDELSFA</sequence>
<reference evidence="2" key="1">
    <citation type="journal article" date="2021" name="Nat. Commun.">
        <title>Genetic determinants of endophytism in the Arabidopsis root mycobiome.</title>
        <authorList>
            <person name="Mesny F."/>
            <person name="Miyauchi S."/>
            <person name="Thiergart T."/>
            <person name="Pickel B."/>
            <person name="Atanasova L."/>
            <person name="Karlsson M."/>
            <person name="Huettel B."/>
            <person name="Barry K.W."/>
            <person name="Haridas S."/>
            <person name="Chen C."/>
            <person name="Bauer D."/>
            <person name="Andreopoulos W."/>
            <person name="Pangilinan J."/>
            <person name="LaButti K."/>
            <person name="Riley R."/>
            <person name="Lipzen A."/>
            <person name="Clum A."/>
            <person name="Drula E."/>
            <person name="Henrissat B."/>
            <person name="Kohler A."/>
            <person name="Grigoriev I.V."/>
            <person name="Martin F.M."/>
            <person name="Hacquard S."/>
        </authorList>
    </citation>
    <scope>NUCLEOTIDE SEQUENCE</scope>
    <source>
        <strain evidence="2">MPI-CAGE-CH-0243</strain>
    </source>
</reference>
<feature type="compositionally biased region" description="Basic and acidic residues" evidence="1">
    <location>
        <begin position="70"/>
        <end position="79"/>
    </location>
</feature>
<keyword evidence="3" id="KW-1185">Reference proteome</keyword>
<feature type="region of interest" description="Disordered" evidence="1">
    <location>
        <begin position="63"/>
        <end position="87"/>
    </location>
</feature>
<evidence type="ECO:0000313" key="3">
    <source>
        <dbReference type="Proteomes" id="UP000700596"/>
    </source>
</evidence>
<gene>
    <name evidence="2" type="ORF">B0J11DRAFT_478718</name>
</gene>
<protein>
    <submittedName>
        <fullName evidence="2">Uncharacterized protein</fullName>
    </submittedName>
</protein>
<comment type="caution">
    <text evidence="2">The sequence shown here is derived from an EMBL/GenBank/DDBJ whole genome shotgun (WGS) entry which is preliminary data.</text>
</comment>
<feature type="region of interest" description="Disordered" evidence="1">
    <location>
        <begin position="762"/>
        <end position="923"/>
    </location>
</feature>
<proteinExistence type="predicted"/>
<organism evidence="2 3">
    <name type="scientific">Dendryphion nanum</name>
    <dbReference type="NCBI Taxonomy" id="256645"/>
    <lineage>
        <taxon>Eukaryota</taxon>
        <taxon>Fungi</taxon>
        <taxon>Dikarya</taxon>
        <taxon>Ascomycota</taxon>
        <taxon>Pezizomycotina</taxon>
        <taxon>Dothideomycetes</taxon>
        <taxon>Pleosporomycetidae</taxon>
        <taxon>Pleosporales</taxon>
        <taxon>Torulaceae</taxon>
        <taxon>Dendryphion</taxon>
    </lineage>
</organism>
<accession>A0A9P9ED07</accession>
<evidence type="ECO:0000256" key="1">
    <source>
        <dbReference type="SAM" id="MobiDB-lite"/>
    </source>
</evidence>
<dbReference type="Proteomes" id="UP000700596">
    <property type="component" value="Unassembled WGS sequence"/>
</dbReference>
<feature type="compositionally biased region" description="Polar residues" evidence="1">
    <location>
        <begin position="889"/>
        <end position="909"/>
    </location>
</feature>
<dbReference type="AlphaFoldDB" id="A0A9P9ED07"/>
<feature type="compositionally biased region" description="Acidic residues" evidence="1">
    <location>
        <begin position="823"/>
        <end position="833"/>
    </location>
</feature>
<name>A0A9P9ED07_9PLEO</name>
<dbReference type="EMBL" id="JAGMWT010000002">
    <property type="protein sequence ID" value="KAH7135172.1"/>
    <property type="molecule type" value="Genomic_DNA"/>
</dbReference>
<feature type="compositionally biased region" description="Basic and acidic residues" evidence="1">
    <location>
        <begin position="767"/>
        <end position="789"/>
    </location>
</feature>